<accession>A0A098M5B4</accession>
<name>A0A098M5B4_9BACL</name>
<sequence length="149" mass="16999">MKKTFTIVLLTTVVALVLTVISTPFINNHIANSIKKDLVKVSLPDKTEWIDDISSAGKLIGNGNGMQFFGAILIKSELTLEELNKYYSKYRENEWSYIVEQQVSDTIDFLNGHLKFKALKADEELINYYIVYTWGSSDYPLSELDIRGH</sequence>
<reference evidence="1 2" key="1">
    <citation type="submission" date="2014-08" db="EMBL/GenBank/DDBJ databases">
        <authorList>
            <person name="den Bakker H.C."/>
        </authorList>
    </citation>
    <scope>NUCLEOTIDE SEQUENCE [LARGE SCALE GENOMIC DNA]</scope>
    <source>
        <strain evidence="1 2">DSM 18334</strain>
    </source>
</reference>
<dbReference type="eggNOG" id="ENOG502ZCMI">
    <property type="taxonomic scope" value="Bacteria"/>
</dbReference>
<dbReference type="OrthoDB" id="2054316at2"/>
<proteinExistence type="predicted"/>
<dbReference type="AlphaFoldDB" id="A0A098M5B4"/>
<reference evidence="1 2" key="2">
    <citation type="submission" date="2014-10" db="EMBL/GenBank/DDBJ databases">
        <title>Comparative genomics of the Paenibacillus odorifer group.</title>
        <authorList>
            <person name="Tsai Y.-C."/>
            <person name="Martin N."/>
            <person name="Korlach J."/>
            <person name="Wiedmann M."/>
        </authorList>
    </citation>
    <scope>NUCLEOTIDE SEQUENCE [LARGE SCALE GENOMIC DNA]</scope>
    <source>
        <strain evidence="1 2">DSM 18334</strain>
    </source>
</reference>
<evidence type="ECO:0000313" key="1">
    <source>
        <dbReference type="EMBL" id="KGE17740.1"/>
    </source>
</evidence>
<keyword evidence="2" id="KW-1185">Reference proteome</keyword>
<protein>
    <submittedName>
        <fullName evidence="1">Uncharacterized protein</fullName>
    </submittedName>
</protein>
<dbReference type="Proteomes" id="UP000029734">
    <property type="component" value="Unassembled WGS sequence"/>
</dbReference>
<dbReference type="EMBL" id="JQCR01000003">
    <property type="protein sequence ID" value="KGE17740.1"/>
    <property type="molecule type" value="Genomic_DNA"/>
</dbReference>
<evidence type="ECO:0000313" key="2">
    <source>
        <dbReference type="Proteomes" id="UP000029734"/>
    </source>
</evidence>
<gene>
    <name evidence="1" type="ORF">PWYN_24580</name>
</gene>
<comment type="caution">
    <text evidence="1">The sequence shown here is derived from an EMBL/GenBank/DDBJ whole genome shotgun (WGS) entry which is preliminary data.</text>
</comment>
<organism evidence="1 2">
    <name type="scientific">Paenibacillus wynnii</name>
    <dbReference type="NCBI Taxonomy" id="268407"/>
    <lineage>
        <taxon>Bacteria</taxon>
        <taxon>Bacillati</taxon>
        <taxon>Bacillota</taxon>
        <taxon>Bacilli</taxon>
        <taxon>Bacillales</taxon>
        <taxon>Paenibacillaceae</taxon>
        <taxon>Paenibacillus</taxon>
    </lineage>
</organism>
<dbReference type="RefSeq" id="WP_036656990.1">
    <property type="nucleotide sequence ID" value="NZ_JQCR01000003.1"/>
</dbReference>